<name>A0AAU9ITF4_9CILI</name>
<dbReference type="EMBL" id="CAJZBQ010000020">
    <property type="protein sequence ID" value="CAG9318127.1"/>
    <property type="molecule type" value="Genomic_DNA"/>
</dbReference>
<organism evidence="2 3">
    <name type="scientific">Blepharisma stoltei</name>
    <dbReference type="NCBI Taxonomy" id="1481888"/>
    <lineage>
        <taxon>Eukaryota</taxon>
        <taxon>Sar</taxon>
        <taxon>Alveolata</taxon>
        <taxon>Ciliophora</taxon>
        <taxon>Postciliodesmatophora</taxon>
        <taxon>Heterotrichea</taxon>
        <taxon>Heterotrichida</taxon>
        <taxon>Blepharismidae</taxon>
        <taxon>Blepharisma</taxon>
    </lineage>
</organism>
<keyword evidence="1" id="KW-1133">Transmembrane helix</keyword>
<gene>
    <name evidence="2" type="ORF">BSTOLATCC_MIC20610</name>
</gene>
<evidence type="ECO:0000313" key="3">
    <source>
        <dbReference type="Proteomes" id="UP001162131"/>
    </source>
</evidence>
<protein>
    <recommendedName>
        <fullName evidence="4">Transmembrane protein</fullName>
    </recommendedName>
</protein>
<reference evidence="2" key="1">
    <citation type="submission" date="2021-09" db="EMBL/GenBank/DDBJ databases">
        <authorList>
            <consortium name="AG Swart"/>
            <person name="Singh M."/>
            <person name="Singh A."/>
            <person name="Seah K."/>
            <person name="Emmerich C."/>
        </authorList>
    </citation>
    <scope>NUCLEOTIDE SEQUENCE</scope>
    <source>
        <strain evidence="2">ATCC30299</strain>
    </source>
</reference>
<evidence type="ECO:0000256" key="1">
    <source>
        <dbReference type="SAM" id="Phobius"/>
    </source>
</evidence>
<accession>A0AAU9ITF4</accession>
<dbReference type="AlphaFoldDB" id="A0AAU9ITF4"/>
<sequence length="140" mass="15639">MNLFDSIDLYKTQHNHVLETPMLLKKTRIGGIFSLIFLILAVMIIISILIDYSINNEIEIKSLVPLVVMNHEVSKFVTDLKVLIKAIRYPCVDDYGNCADTISLSTNKFAGNWDKMICINSDLGCELSLNCHSCEIGTGA</sequence>
<keyword evidence="1" id="KW-0812">Transmembrane</keyword>
<keyword evidence="3" id="KW-1185">Reference proteome</keyword>
<keyword evidence="1" id="KW-0472">Membrane</keyword>
<proteinExistence type="predicted"/>
<comment type="caution">
    <text evidence="2">The sequence shown here is derived from an EMBL/GenBank/DDBJ whole genome shotgun (WGS) entry which is preliminary data.</text>
</comment>
<feature type="transmembrane region" description="Helical" evidence="1">
    <location>
        <begin position="29"/>
        <end position="52"/>
    </location>
</feature>
<dbReference type="Proteomes" id="UP001162131">
    <property type="component" value="Unassembled WGS sequence"/>
</dbReference>
<evidence type="ECO:0000313" key="2">
    <source>
        <dbReference type="EMBL" id="CAG9318127.1"/>
    </source>
</evidence>
<evidence type="ECO:0008006" key="4">
    <source>
        <dbReference type="Google" id="ProtNLM"/>
    </source>
</evidence>